<dbReference type="WBParaSite" id="PS1159_v2.g21288.t1">
    <property type="protein sequence ID" value="PS1159_v2.g21288.t1"/>
    <property type="gene ID" value="PS1159_v2.g21288"/>
</dbReference>
<dbReference type="Proteomes" id="UP000887580">
    <property type="component" value="Unplaced"/>
</dbReference>
<sequence length="232" mass="27076">MRPRLVSAETTEHSSFEESSFTFENETRTTKKMDEKTLKERIRELEAEQKAIESETKEEERAIRQLSAVVNDITVKNKETKESLDNALSWPNSLLQNSEKWLAIWGSELGKKGNNSRSAKTAENAMLAAVVTKQIEYAREWIERFQKIFLFDLNDFGSFEDDIRDLRCDCCGWEKRSAFNRARKDEMLQTKKSMDLIVDEKKMVVNELKNDINEFERELLATSYTLDQIPLD</sequence>
<reference evidence="2" key="1">
    <citation type="submission" date="2022-11" db="UniProtKB">
        <authorList>
            <consortium name="WormBaseParasite"/>
        </authorList>
    </citation>
    <scope>IDENTIFICATION</scope>
</reference>
<organism evidence="1 2">
    <name type="scientific">Panagrolaimus sp. PS1159</name>
    <dbReference type="NCBI Taxonomy" id="55785"/>
    <lineage>
        <taxon>Eukaryota</taxon>
        <taxon>Metazoa</taxon>
        <taxon>Ecdysozoa</taxon>
        <taxon>Nematoda</taxon>
        <taxon>Chromadorea</taxon>
        <taxon>Rhabditida</taxon>
        <taxon>Tylenchina</taxon>
        <taxon>Panagrolaimomorpha</taxon>
        <taxon>Panagrolaimoidea</taxon>
        <taxon>Panagrolaimidae</taxon>
        <taxon>Panagrolaimus</taxon>
    </lineage>
</organism>
<evidence type="ECO:0000313" key="1">
    <source>
        <dbReference type="Proteomes" id="UP000887580"/>
    </source>
</evidence>
<evidence type="ECO:0000313" key="2">
    <source>
        <dbReference type="WBParaSite" id="PS1159_v2.g21288.t1"/>
    </source>
</evidence>
<protein>
    <submittedName>
        <fullName evidence="2">Uncharacterized protein</fullName>
    </submittedName>
</protein>
<accession>A0AC35FVG3</accession>
<name>A0AC35FVG3_9BILA</name>
<proteinExistence type="predicted"/>